<comment type="similarity">
    <text evidence="7">Belongs to the inositol monophosphatase superfamily. FBPase class 4 family.</text>
</comment>
<keyword evidence="5 8" id="KW-0460">Magnesium</keyword>
<dbReference type="PROSITE" id="PS00629">
    <property type="entry name" value="IMP_1"/>
    <property type="match status" value="1"/>
</dbReference>
<comment type="catalytic activity">
    <reaction evidence="1">
        <text>beta-D-fructose 1,6-bisphosphate + H2O = beta-D-fructose 6-phosphate + phosphate</text>
        <dbReference type="Rhea" id="RHEA:11064"/>
        <dbReference type="ChEBI" id="CHEBI:15377"/>
        <dbReference type="ChEBI" id="CHEBI:32966"/>
        <dbReference type="ChEBI" id="CHEBI:43474"/>
        <dbReference type="ChEBI" id="CHEBI:57634"/>
        <dbReference type="EC" id="3.1.3.11"/>
    </reaction>
</comment>
<feature type="binding site" evidence="8">
    <location>
        <position position="88"/>
    </location>
    <ligand>
        <name>Mg(2+)</name>
        <dbReference type="ChEBI" id="CHEBI:18420"/>
        <label>1</label>
        <note>catalytic</note>
    </ligand>
</feature>
<evidence type="ECO:0000256" key="4">
    <source>
        <dbReference type="ARBA" id="ARBA00022801"/>
    </source>
</evidence>
<keyword evidence="3 8" id="KW-0479">Metal-binding</keyword>
<reference evidence="9 11" key="1">
    <citation type="journal article" date="2014" name="ISME J.">
        <title>Trehalose/2-sulfotrehalose biosynthesis and glycine-betaine uptake are widely spread mechanisms for osmoadaptation in the Halobacteriales.</title>
        <authorList>
            <person name="Youssef N.H."/>
            <person name="Savage-Ashlock K.N."/>
            <person name="McCully A.L."/>
            <person name="Luedtke B."/>
            <person name="Shaw E.I."/>
            <person name="Hoff W.D."/>
            <person name="Elshahed M.S."/>
        </authorList>
    </citation>
    <scope>NUCLEOTIDE SEQUENCE [LARGE SCALE GENOMIC DNA]</scope>
    <source>
        <strain evidence="9 11">DX253</strain>
    </source>
</reference>
<evidence type="ECO:0000256" key="6">
    <source>
        <dbReference type="ARBA" id="ARBA00023277"/>
    </source>
</evidence>
<dbReference type="PRINTS" id="PR00377">
    <property type="entry name" value="IMPHPHTASES"/>
</dbReference>
<dbReference type="GO" id="GO:0008934">
    <property type="term" value="F:inositol monophosphate 1-phosphatase activity"/>
    <property type="evidence" value="ECO:0007669"/>
    <property type="project" value="TreeGrafter"/>
</dbReference>
<name>E7QNP9_HALPU</name>
<evidence type="ECO:0000256" key="5">
    <source>
        <dbReference type="ARBA" id="ARBA00022842"/>
    </source>
</evidence>
<dbReference type="Pfam" id="PF00459">
    <property type="entry name" value="Inositol_P"/>
    <property type="match status" value="1"/>
</dbReference>
<sequence>MDESDLDSFEAVAVRACDTAGGYLASEFETNSLAAEHGPDDVKALADRAAERRVLNVLTEAFPDHAIYAEESGKRSGAGEYRWVVDPLDGTNNFCSGIPYFGTALALLREDVPVLSVVRDPLHDDTYVARRGGGVTLNGEPIRAESDMASDHATVSFVLGLDAVRDEELRVKADALNDEVAERCKRVWESWAPALDWGLLARGKLEAVVSVHPDAVEQHAGWLLAEESGARLANDDDLFLAAASDETFETLRTLL</sequence>
<dbReference type="EMBL" id="AEMG01000002">
    <property type="protein sequence ID" value="EFW94166.1"/>
    <property type="molecule type" value="Genomic_DNA"/>
</dbReference>
<dbReference type="Proteomes" id="UP000184203">
    <property type="component" value="Unassembled WGS sequence"/>
</dbReference>
<keyword evidence="4" id="KW-0378">Hydrolase</keyword>
<dbReference type="SUPFAM" id="SSF56655">
    <property type="entry name" value="Carbohydrate phosphatase"/>
    <property type="match status" value="1"/>
</dbReference>
<dbReference type="AlphaFoldDB" id="E7QNP9"/>
<dbReference type="GO" id="GO:0042132">
    <property type="term" value="F:fructose 1,6-bisphosphate 1-phosphatase activity"/>
    <property type="evidence" value="ECO:0007669"/>
    <property type="project" value="UniProtKB-EC"/>
</dbReference>
<dbReference type="GO" id="GO:0007165">
    <property type="term" value="P:signal transduction"/>
    <property type="evidence" value="ECO:0007669"/>
    <property type="project" value="TreeGrafter"/>
</dbReference>
<evidence type="ECO:0000256" key="7">
    <source>
        <dbReference type="ARBA" id="ARBA00038103"/>
    </source>
</evidence>
<dbReference type="InterPro" id="IPR000760">
    <property type="entry name" value="Inositol_monophosphatase-like"/>
</dbReference>
<gene>
    <name evidence="10" type="ORF">SAMN05444342_1804</name>
    <name evidence="9" type="ORF">ZOD2009_03445</name>
</gene>
<dbReference type="GO" id="GO:0006020">
    <property type="term" value="P:inositol metabolic process"/>
    <property type="evidence" value="ECO:0007669"/>
    <property type="project" value="TreeGrafter"/>
</dbReference>
<dbReference type="OrthoDB" id="58111at2157"/>
<dbReference type="Proteomes" id="UP000003751">
    <property type="component" value="Unassembled WGS sequence"/>
</dbReference>
<dbReference type="InterPro" id="IPR020583">
    <property type="entry name" value="Inositol_monoP_metal-BS"/>
</dbReference>
<evidence type="ECO:0000313" key="10">
    <source>
        <dbReference type="EMBL" id="SHK59800.1"/>
    </source>
</evidence>
<dbReference type="Gene3D" id="3.30.540.10">
    <property type="entry name" value="Fructose-1,6-Bisphosphatase, subunit A, domain 1"/>
    <property type="match status" value="1"/>
</dbReference>
<comment type="cofactor">
    <cofactor evidence="8">
        <name>Mg(2+)</name>
        <dbReference type="ChEBI" id="CHEBI:18420"/>
    </cofactor>
</comment>
<dbReference type="EMBL" id="FRAN01000002">
    <property type="protein sequence ID" value="SHK59800.1"/>
    <property type="molecule type" value="Genomic_DNA"/>
</dbReference>
<evidence type="ECO:0000256" key="8">
    <source>
        <dbReference type="PIRSR" id="PIRSR600760-2"/>
    </source>
</evidence>
<evidence type="ECO:0000256" key="2">
    <source>
        <dbReference type="ARBA" id="ARBA00013093"/>
    </source>
</evidence>
<dbReference type="EC" id="3.1.3.11" evidence="2"/>
<reference evidence="12" key="3">
    <citation type="submission" date="2016-11" db="EMBL/GenBank/DDBJ databases">
        <authorList>
            <person name="Varghese N."/>
            <person name="Submissions S."/>
        </authorList>
    </citation>
    <scope>NUCLEOTIDE SEQUENCE [LARGE SCALE GENOMIC DNA]</scope>
    <source>
        <strain evidence="12">DX253</strain>
    </source>
</reference>
<dbReference type="PANTHER" id="PTHR20854">
    <property type="entry name" value="INOSITOL MONOPHOSPHATASE"/>
    <property type="match status" value="1"/>
</dbReference>
<dbReference type="PANTHER" id="PTHR20854:SF4">
    <property type="entry name" value="INOSITOL-1-MONOPHOSPHATASE-RELATED"/>
    <property type="match status" value="1"/>
</dbReference>
<evidence type="ECO:0000256" key="3">
    <source>
        <dbReference type="ARBA" id="ARBA00022723"/>
    </source>
</evidence>
<feature type="binding site" evidence="8">
    <location>
        <position position="70"/>
    </location>
    <ligand>
        <name>Mg(2+)</name>
        <dbReference type="ChEBI" id="CHEBI:18420"/>
        <label>1</label>
        <note>catalytic</note>
    </ligand>
</feature>
<evidence type="ECO:0000313" key="12">
    <source>
        <dbReference type="Proteomes" id="UP000184203"/>
    </source>
</evidence>
<feature type="binding site" evidence="8">
    <location>
        <position position="86"/>
    </location>
    <ligand>
        <name>Mg(2+)</name>
        <dbReference type="ChEBI" id="CHEBI:18420"/>
        <label>1</label>
        <note>catalytic</note>
    </ligand>
</feature>
<dbReference type="eggNOG" id="arCOG01349">
    <property type="taxonomic scope" value="Archaea"/>
</dbReference>
<evidence type="ECO:0000313" key="9">
    <source>
        <dbReference type="EMBL" id="EFW94166.1"/>
    </source>
</evidence>
<reference evidence="10" key="2">
    <citation type="submission" date="2016-11" db="EMBL/GenBank/DDBJ databases">
        <authorList>
            <person name="Jaros S."/>
            <person name="Januszkiewicz K."/>
            <person name="Wedrychowicz H."/>
        </authorList>
    </citation>
    <scope>NUCLEOTIDE SEQUENCE [LARGE SCALE GENOMIC DNA]</scope>
    <source>
        <strain evidence="10">DX253</strain>
    </source>
</reference>
<evidence type="ECO:0000256" key="1">
    <source>
        <dbReference type="ARBA" id="ARBA00001273"/>
    </source>
</evidence>
<proteinExistence type="inferred from homology"/>
<dbReference type="Gene3D" id="3.40.190.80">
    <property type="match status" value="1"/>
</dbReference>
<keyword evidence="12" id="KW-1185">Reference proteome</keyword>
<dbReference type="PATRIC" id="fig|797209.4.peg.676"/>
<dbReference type="RefSeq" id="WP_007977046.1">
    <property type="nucleotide sequence ID" value="NZ_AEMG01000002.1"/>
</dbReference>
<dbReference type="STRING" id="797209.GCA_000376445_01533"/>
<evidence type="ECO:0000313" key="11">
    <source>
        <dbReference type="Proteomes" id="UP000003751"/>
    </source>
</evidence>
<organism evidence="9 11">
    <name type="scientific">Haladaptatus paucihalophilus DX253</name>
    <dbReference type="NCBI Taxonomy" id="797209"/>
    <lineage>
        <taxon>Archaea</taxon>
        <taxon>Methanobacteriati</taxon>
        <taxon>Methanobacteriota</taxon>
        <taxon>Stenosarchaea group</taxon>
        <taxon>Halobacteria</taxon>
        <taxon>Halobacteriales</taxon>
        <taxon>Haladaptataceae</taxon>
        <taxon>Haladaptatus</taxon>
    </lineage>
</organism>
<protein>
    <recommendedName>
        <fullName evidence="2">fructose-bisphosphatase</fullName>
        <ecNumber evidence="2">3.1.3.11</ecNumber>
    </recommendedName>
</protein>
<feature type="binding site" evidence="8">
    <location>
        <position position="89"/>
    </location>
    <ligand>
        <name>Mg(2+)</name>
        <dbReference type="ChEBI" id="CHEBI:18420"/>
        <label>1</label>
        <note>catalytic</note>
    </ligand>
</feature>
<keyword evidence="6" id="KW-0119">Carbohydrate metabolism</keyword>
<dbReference type="GO" id="GO:0046872">
    <property type="term" value="F:metal ion binding"/>
    <property type="evidence" value="ECO:0007669"/>
    <property type="project" value="UniProtKB-KW"/>
</dbReference>
<accession>E7QNP9</accession>